<comment type="catalytic activity">
    <reaction evidence="6">
        <text>a fatty acyl-[ACP] + S-adenosyl-L-methionine = an N-acyl-L-homoserine lactone + S-methyl-5'-thioadenosine + holo-[ACP] + H(+)</text>
        <dbReference type="Rhea" id="RHEA:10096"/>
        <dbReference type="Rhea" id="RHEA-COMP:9685"/>
        <dbReference type="Rhea" id="RHEA-COMP:14125"/>
        <dbReference type="ChEBI" id="CHEBI:15378"/>
        <dbReference type="ChEBI" id="CHEBI:17509"/>
        <dbReference type="ChEBI" id="CHEBI:55474"/>
        <dbReference type="ChEBI" id="CHEBI:59789"/>
        <dbReference type="ChEBI" id="CHEBI:64479"/>
        <dbReference type="ChEBI" id="CHEBI:138651"/>
        <dbReference type="EC" id="2.3.1.184"/>
    </reaction>
</comment>
<accession>A0A838BVQ5</accession>
<dbReference type="Gene3D" id="3.40.630.30">
    <property type="match status" value="1"/>
</dbReference>
<dbReference type="PANTHER" id="PTHR39322">
    <property type="entry name" value="ACYL-HOMOSERINE-LACTONE SYNTHASE"/>
    <property type="match status" value="1"/>
</dbReference>
<dbReference type="EMBL" id="JACDXJ010000001">
    <property type="protein sequence ID" value="MBA1158596.1"/>
    <property type="molecule type" value="Genomic_DNA"/>
</dbReference>
<dbReference type="PRINTS" id="PR01549">
    <property type="entry name" value="AUTOINDCRSYN"/>
</dbReference>
<keyword evidence="8" id="KW-1185">Reference proteome</keyword>
<organism evidence="7 8">
    <name type="scientific">Microvirga mediterraneensis</name>
    <dbReference type="NCBI Taxonomy" id="2754695"/>
    <lineage>
        <taxon>Bacteria</taxon>
        <taxon>Pseudomonadati</taxon>
        <taxon>Pseudomonadota</taxon>
        <taxon>Alphaproteobacteria</taxon>
        <taxon>Hyphomicrobiales</taxon>
        <taxon>Methylobacteriaceae</taxon>
        <taxon>Microvirga</taxon>
    </lineage>
</organism>
<dbReference type="AlphaFoldDB" id="A0A838BVQ5"/>
<dbReference type="GO" id="GO:0007165">
    <property type="term" value="P:signal transduction"/>
    <property type="evidence" value="ECO:0007669"/>
    <property type="project" value="TreeGrafter"/>
</dbReference>
<evidence type="ECO:0000313" key="8">
    <source>
        <dbReference type="Proteomes" id="UP000572984"/>
    </source>
</evidence>
<dbReference type="GO" id="GO:0061579">
    <property type="term" value="F:N-acyl homoserine lactone synthase activity"/>
    <property type="evidence" value="ECO:0007669"/>
    <property type="project" value="UniProtKB-UniRule"/>
</dbReference>
<name>A0A838BVQ5_9HYPH</name>
<evidence type="ECO:0000256" key="2">
    <source>
        <dbReference type="ARBA" id="ARBA00022679"/>
    </source>
</evidence>
<dbReference type="GO" id="GO:0009372">
    <property type="term" value="P:quorum sensing"/>
    <property type="evidence" value="ECO:0007669"/>
    <property type="project" value="UniProtKB-UniRule"/>
</dbReference>
<evidence type="ECO:0000256" key="4">
    <source>
        <dbReference type="ARBA" id="ARBA00022929"/>
    </source>
</evidence>
<dbReference type="InterPro" id="IPR001690">
    <property type="entry name" value="Autoind_synthase"/>
</dbReference>
<dbReference type="Pfam" id="PF00765">
    <property type="entry name" value="Autoind_synth"/>
    <property type="match status" value="1"/>
</dbReference>
<evidence type="ECO:0000256" key="3">
    <source>
        <dbReference type="ARBA" id="ARBA00022691"/>
    </source>
</evidence>
<keyword evidence="4 5" id="KW-0071">Autoinducer synthesis</keyword>
<evidence type="ECO:0000313" key="7">
    <source>
        <dbReference type="EMBL" id="MBA1158596.1"/>
    </source>
</evidence>
<protein>
    <recommendedName>
        <fullName evidence="6">Acyl-homoserine-lactone synthase</fullName>
        <ecNumber evidence="6">2.3.1.184</ecNumber>
    </recommendedName>
    <alternativeName>
        <fullName evidence="6">Autoinducer synthesis protein</fullName>
    </alternativeName>
</protein>
<keyword evidence="3 6" id="KW-0949">S-adenosyl-L-methionine</keyword>
<dbReference type="SUPFAM" id="SSF55729">
    <property type="entry name" value="Acyl-CoA N-acyltransferases (Nat)"/>
    <property type="match status" value="1"/>
</dbReference>
<keyword evidence="1 5" id="KW-0673">Quorum sensing</keyword>
<evidence type="ECO:0000256" key="1">
    <source>
        <dbReference type="ARBA" id="ARBA00022654"/>
    </source>
</evidence>
<keyword evidence="2 6" id="KW-0808">Transferase</keyword>
<proteinExistence type="inferred from homology"/>
<dbReference type="Proteomes" id="UP000572984">
    <property type="component" value="Unassembled WGS sequence"/>
</dbReference>
<dbReference type="InterPro" id="IPR016181">
    <property type="entry name" value="Acyl_CoA_acyltransferase"/>
</dbReference>
<dbReference type="PROSITE" id="PS51187">
    <property type="entry name" value="AUTOINDUCER_SYNTH_2"/>
    <property type="match status" value="1"/>
</dbReference>
<comment type="caution">
    <text evidence="7">The sequence shown here is derived from an EMBL/GenBank/DDBJ whole genome shotgun (WGS) entry which is preliminary data.</text>
</comment>
<dbReference type="RefSeq" id="WP_181053970.1">
    <property type="nucleotide sequence ID" value="NZ_JACDXJ010000001.1"/>
</dbReference>
<sequence>MTKIHVIRRDNQHLYEASLEEYFRLRHEVFVRERGWRNLHRLDGREIDAYDNDNAVYLLAIDQDRVVGGQRLYPTVLPHMLSEVFGHMAQRGIPRADRIFEWTRYFVVKERRMGRTDCRLLAAVQEFCLEEGITELTAVVEMWWLPRWQQAGFKVKPLGLPTVIEGQPCIAAAITVSRESLEQVRRLAGLRGSMLLRNAQMSPVLDRVPHVAA</sequence>
<evidence type="ECO:0000256" key="5">
    <source>
        <dbReference type="PROSITE-ProRule" id="PRU00533"/>
    </source>
</evidence>
<dbReference type="EC" id="2.3.1.184" evidence="6"/>
<gene>
    <name evidence="7" type="ORF">H0S73_21055</name>
</gene>
<comment type="similarity">
    <text evidence="5 6">Belongs to the autoinducer synthase family.</text>
</comment>
<reference evidence="7 8" key="1">
    <citation type="submission" date="2020-07" db="EMBL/GenBank/DDBJ databases">
        <title>Draft genome and description of Microvirga mediterraneensis Marseille-Q2068 sp. nov.</title>
        <authorList>
            <person name="Boxberger M."/>
        </authorList>
    </citation>
    <scope>NUCLEOTIDE SEQUENCE [LARGE SCALE GENOMIC DNA]</scope>
    <source>
        <strain evidence="7 8">Marseille-Q2068</strain>
    </source>
</reference>
<evidence type="ECO:0000256" key="6">
    <source>
        <dbReference type="RuleBase" id="RU361135"/>
    </source>
</evidence>
<dbReference type="PANTHER" id="PTHR39322:SF1">
    <property type="entry name" value="ISOVALERYL-HOMOSERINE LACTONE SYNTHASE"/>
    <property type="match status" value="1"/>
</dbReference>